<dbReference type="GeneID" id="103607569"/>
<dbReference type="InterPro" id="IPR038754">
    <property type="entry name" value="TSBP1"/>
</dbReference>
<reference evidence="3" key="1">
    <citation type="submission" date="2025-08" db="UniProtKB">
        <authorList>
            <consortium name="RefSeq"/>
        </authorList>
    </citation>
    <scope>IDENTIFICATION</scope>
</reference>
<dbReference type="Proteomes" id="UP000694923">
    <property type="component" value="Unplaced"/>
</dbReference>
<name>A0ABM0SBP2_GALVR</name>
<organism evidence="2 3">
    <name type="scientific">Galeopterus variegatus</name>
    <name type="common">Malayan flying lemur</name>
    <name type="synonym">Cynocephalus variegatus</name>
    <dbReference type="NCBI Taxonomy" id="482537"/>
    <lineage>
        <taxon>Eukaryota</taxon>
        <taxon>Metazoa</taxon>
        <taxon>Chordata</taxon>
        <taxon>Craniata</taxon>
        <taxon>Vertebrata</taxon>
        <taxon>Euteleostomi</taxon>
        <taxon>Mammalia</taxon>
        <taxon>Eutheria</taxon>
        <taxon>Euarchontoglires</taxon>
        <taxon>Dermoptera</taxon>
        <taxon>Cynocephalidae</taxon>
        <taxon>Galeopterus</taxon>
    </lineage>
</organism>
<dbReference type="PANTHER" id="PTHR14368">
    <property type="entry name" value="TESTIS-EXPRESSED BASIC PROTEIN 1"/>
    <property type="match status" value="1"/>
</dbReference>
<dbReference type="PANTHER" id="PTHR14368:SF7">
    <property type="entry name" value="TESTIS-EXPRESSED BASIC PROTEIN 1"/>
    <property type="match status" value="1"/>
</dbReference>
<feature type="compositionally biased region" description="Basic and acidic residues" evidence="1">
    <location>
        <begin position="333"/>
        <end position="359"/>
    </location>
</feature>
<evidence type="ECO:0000313" key="3">
    <source>
        <dbReference type="RefSeq" id="XP_008590283.1"/>
    </source>
</evidence>
<gene>
    <name evidence="3" type="primary">LOC103607569</name>
</gene>
<evidence type="ECO:0000256" key="1">
    <source>
        <dbReference type="SAM" id="MobiDB-lite"/>
    </source>
</evidence>
<keyword evidence="2" id="KW-1185">Reference proteome</keyword>
<protein>
    <submittedName>
        <fullName evidence="3">Uncharacterized protein C6orf10-like</fullName>
    </submittedName>
</protein>
<feature type="non-terminal residue" evidence="3">
    <location>
        <position position="359"/>
    </location>
</feature>
<feature type="compositionally biased region" description="Basic and acidic residues" evidence="1">
    <location>
        <begin position="234"/>
        <end position="253"/>
    </location>
</feature>
<dbReference type="RefSeq" id="XP_008590283.1">
    <property type="nucleotide sequence ID" value="XM_008592061.1"/>
</dbReference>
<feature type="compositionally biased region" description="Basic and acidic residues" evidence="1">
    <location>
        <begin position="209"/>
        <end position="225"/>
    </location>
</feature>
<sequence>MSVNTAKVIMIVKNSTKLRCEEVKQTFHDKIWRDAEVAKKDSSALVRGETQELGARASRESSYDDQEENRKYLISESCTFVVCSIIFTGYMDGQLAIQSDSKAQILKSGGTTLSQNSQEESKEALKNEIIFTDSDEYLISTRKKEPKRKGKGTDSEKDKIGMEVKTENEAGIPQGQEAQEKKSEVRILKGQESQVIKSGAGIPPGQESQVKKSDTGIPKRQESQVKKSGAGIPKRQESQVKKSETEIPKRQEYQVKMSEAGIPPGQESQVKMSEARIPKKQESQVKKSETEIPKRQESQVKKSGAGIPKRQEYQVKMSEAGIPPGQESQVKMSEVRIPKKQESQVKKSETEIPTRQESQ</sequence>
<feature type="compositionally biased region" description="Basic and acidic residues" evidence="1">
    <location>
        <begin position="273"/>
        <end position="300"/>
    </location>
</feature>
<accession>A0ABM0SBP2</accession>
<evidence type="ECO:0000313" key="2">
    <source>
        <dbReference type="Proteomes" id="UP000694923"/>
    </source>
</evidence>
<feature type="compositionally biased region" description="Basic and acidic residues" evidence="1">
    <location>
        <begin position="151"/>
        <end position="168"/>
    </location>
</feature>
<proteinExistence type="predicted"/>
<feature type="compositionally biased region" description="Basic and acidic residues" evidence="1">
    <location>
        <begin position="178"/>
        <end position="189"/>
    </location>
</feature>
<feature type="region of interest" description="Disordered" evidence="1">
    <location>
        <begin position="141"/>
        <end position="359"/>
    </location>
</feature>